<keyword evidence="5" id="KW-1185">Reference proteome</keyword>
<proteinExistence type="inferred from homology"/>
<sequence length="125" mass="13567">MDPCEGGKTDATHPDDEEKRLFSLYGKLPDKKGLLRVKERKYFDSGDLALEQAGKTSDTGVTVRTGKDHPLLKNLSHLSSPVPGGSNVAKEAESSEASHHQAGSEGHDVSDSHLKEEEDVDTKQK</sequence>
<dbReference type="OrthoDB" id="5949865at2759"/>
<evidence type="ECO:0000256" key="1">
    <source>
        <dbReference type="ARBA" id="ARBA00010520"/>
    </source>
</evidence>
<organism evidence="4 5">
    <name type="scientific">Rhizodiscina lignyota</name>
    <dbReference type="NCBI Taxonomy" id="1504668"/>
    <lineage>
        <taxon>Eukaryota</taxon>
        <taxon>Fungi</taxon>
        <taxon>Dikarya</taxon>
        <taxon>Ascomycota</taxon>
        <taxon>Pezizomycotina</taxon>
        <taxon>Dothideomycetes</taxon>
        <taxon>Pleosporomycetidae</taxon>
        <taxon>Aulographales</taxon>
        <taxon>Rhizodiscinaceae</taxon>
        <taxon>Rhizodiscina</taxon>
    </lineage>
</organism>
<accession>A0A9P4M2D6</accession>
<comment type="caution">
    <text evidence="4">The sequence shown here is derived from an EMBL/GenBank/DDBJ whole genome shotgun (WGS) entry which is preliminary data.</text>
</comment>
<reference evidence="4" key="1">
    <citation type="journal article" date="2020" name="Stud. Mycol.">
        <title>101 Dothideomycetes genomes: a test case for predicting lifestyles and emergence of pathogens.</title>
        <authorList>
            <person name="Haridas S."/>
            <person name="Albert R."/>
            <person name="Binder M."/>
            <person name="Bloem J."/>
            <person name="Labutti K."/>
            <person name="Salamov A."/>
            <person name="Andreopoulos B."/>
            <person name="Baker S."/>
            <person name="Barry K."/>
            <person name="Bills G."/>
            <person name="Bluhm B."/>
            <person name="Cannon C."/>
            <person name="Castanera R."/>
            <person name="Culley D."/>
            <person name="Daum C."/>
            <person name="Ezra D."/>
            <person name="Gonzalez J."/>
            <person name="Henrissat B."/>
            <person name="Kuo A."/>
            <person name="Liang C."/>
            <person name="Lipzen A."/>
            <person name="Lutzoni F."/>
            <person name="Magnuson J."/>
            <person name="Mondo S."/>
            <person name="Nolan M."/>
            <person name="Ohm R."/>
            <person name="Pangilinan J."/>
            <person name="Park H.-J."/>
            <person name="Ramirez L."/>
            <person name="Alfaro M."/>
            <person name="Sun H."/>
            <person name="Tritt A."/>
            <person name="Yoshinaga Y."/>
            <person name="Zwiers L.-H."/>
            <person name="Turgeon B."/>
            <person name="Goodwin S."/>
            <person name="Spatafora J."/>
            <person name="Crous P."/>
            <person name="Grigoriev I."/>
        </authorList>
    </citation>
    <scope>NUCLEOTIDE SEQUENCE</scope>
    <source>
        <strain evidence="4">CBS 133067</strain>
    </source>
</reference>
<evidence type="ECO:0000256" key="2">
    <source>
        <dbReference type="RuleBase" id="RU363120"/>
    </source>
</evidence>
<dbReference type="Proteomes" id="UP000799772">
    <property type="component" value="Unassembled WGS sequence"/>
</dbReference>
<evidence type="ECO:0000256" key="3">
    <source>
        <dbReference type="SAM" id="MobiDB-lite"/>
    </source>
</evidence>
<feature type="compositionally biased region" description="Basic and acidic residues" evidence="3">
    <location>
        <begin position="105"/>
        <end position="125"/>
    </location>
</feature>
<evidence type="ECO:0000313" key="4">
    <source>
        <dbReference type="EMBL" id="KAF2094528.1"/>
    </source>
</evidence>
<dbReference type="EMBL" id="ML978134">
    <property type="protein sequence ID" value="KAF2094528.1"/>
    <property type="molecule type" value="Genomic_DNA"/>
</dbReference>
<comment type="function">
    <text evidence="2">Plays an essential role in initiation of the G0 program by preventing the degradation of specific nutrient-regulated mRNAs via the 5'-3' mRNA decay pathway.</text>
</comment>
<dbReference type="AlphaFoldDB" id="A0A9P4M2D6"/>
<comment type="similarity">
    <text evidence="1 2">Belongs to the endosulfine family.</text>
</comment>
<gene>
    <name evidence="4" type="ORF">NA57DRAFT_80330</name>
</gene>
<evidence type="ECO:0000313" key="5">
    <source>
        <dbReference type="Proteomes" id="UP000799772"/>
    </source>
</evidence>
<name>A0A9P4M2D6_9PEZI</name>
<protein>
    <recommendedName>
        <fullName evidence="2">mRNA stability protein</fullName>
    </recommendedName>
</protein>
<feature type="compositionally biased region" description="Basic and acidic residues" evidence="3">
    <location>
        <begin position="90"/>
        <end position="99"/>
    </location>
</feature>
<feature type="region of interest" description="Disordered" evidence="3">
    <location>
        <begin position="47"/>
        <end position="125"/>
    </location>
</feature>
<dbReference type="InterPro" id="IPR006760">
    <property type="entry name" value="Endosulphine"/>
</dbReference>
<dbReference type="Pfam" id="PF04667">
    <property type="entry name" value="Endosulfine"/>
    <property type="match status" value="1"/>
</dbReference>